<accession>A0A845UIV5</accession>
<keyword evidence="5" id="KW-1003">Cell membrane</keyword>
<keyword evidence="2 5" id="KW-0812">Transmembrane</keyword>
<dbReference type="GO" id="GO:0016787">
    <property type="term" value="F:hydrolase activity"/>
    <property type="evidence" value="ECO:0007669"/>
    <property type="project" value="UniProtKB-KW"/>
</dbReference>
<dbReference type="GO" id="GO:0140359">
    <property type="term" value="F:ABC-type transporter activity"/>
    <property type="evidence" value="ECO:0007669"/>
    <property type="project" value="InterPro"/>
</dbReference>
<reference evidence="7" key="1">
    <citation type="submission" date="2019-11" db="EMBL/GenBank/DDBJ databases">
        <title>Acidithiobacillus ferrianus sp. nov.: a facultatively anaerobic and extremely acidophilic chemolithoautotroph.</title>
        <authorList>
            <person name="Norris P.R."/>
            <person name="Falagan C."/>
            <person name="Moya-Beltran A."/>
            <person name="Castro M."/>
            <person name="Quatrini R."/>
            <person name="Johnson D.B."/>
        </authorList>
    </citation>
    <scope>NUCLEOTIDE SEQUENCE [LARGE SCALE GENOMIC DNA]</scope>
    <source>
        <strain evidence="7">MG</strain>
    </source>
</reference>
<organism evidence="7">
    <name type="scientific">Acidithiobacillus ferrianus</name>
    <dbReference type="NCBI Taxonomy" id="2678518"/>
    <lineage>
        <taxon>Bacteria</taxon>
        <taxon>Pseudomonadati</taxon>
        <taxon>Pseudomonadota</taxon>
        <taxon>Acidithiobacillia</taxon>
        <taxon>Acidithiobacillales</taxon>
        <taxon>Acidithiobacillaceae</taxon>
        <taxon>Acidithiobacillus</taxon>
    </lineage>
</organism>
<evidence type="ECO:0000256" key="2">
    <source>
        <dbReference type="ARBA" id="ARBA00022692"/>
    </source>
</evidence>
<dbReference type="PIRSF" id="PIRSF006648">
    <property type="entry name" value="DrrB"/>
    <property type="match status" value="1"/>
</dbReference>
<feature type="transmembrane region" description="Helical" evidence="5">
    <location>
        <begin position="125"/>
        <end position="151"/>
    </location>
</feature>
<dbReference type="InterPro" id="IPR052522">
    <property type="entry name" value="ABC-2_transport_permease"/>
</dbReference>
<feature type="transmembrane region" description="Helical" evidence="5">
    <location>
        <begin position="42"/>
        <end position="65"/>
    </location>
</feature>
<feature type="domain" description="ABC transmembrane type-2" evidence="6">
    <location>
        <begin position="41"/>
        <end position="270"/>
    </location>
</feature>
<keyword evidence="3 5" id="KW-1133">Transmembrane helix</keyword>
<gene>
    <name evidence="7" type="ORF">GL267_02880</name>
</gene>
<dbReference type="PANTHER" id="PTHR43332:SF1">
    <property type="entry name" value="TRANSPORT PERMEASE PROTEIN"/>
    <property type="match status" value="1"/>
</dbReference>
<dbReference type="Pfam" id="PF01061">
    <property type="entry name" value="ABC2_membrane"/>
    <property type="match status" value="1"/>
</dbReference>
<evidence type="ECO:0000256" key="5">
    <source>
        <dbReference type="RuleBase" id="RU361157"/>
    </source>
</evidence>
<evidence type="ECO:0000313" key="7">
    <source>
        <dbReference type="EMBL" id="NDU41628.1"/>
    </source>
</evidence>
<dbReference type="AlphaFoldDB" id="A0A845UIV5"/>
<dbReference type="PROSITE" id="PS51012">
    <property type="entry name" value="ABC_TM2"/>
    <property type="match status" value="1"/>
</dbReference>
<evidence type="ECO:0000256" key="3">
    <source>
        <dbReference type="ARBA" id="ARBA00022989"/>
    </source>
</evidence>
<feature type="transmembrane region" description="Helical" evidence="5">
    <location>
        <begin position="243"/>
        <end position="267"/>
    </location>
</feature>
<dbReference type="InterPro" id="IPR000412">
    <property type="entry name" value="ABC_2_transport"/>
</dbReference>
<dbReference type="GO" id="GO:0043190">
    <property type="term" value="C:ATP-binding cassette (ABC) transporter complex"/>
    <property type="evidence" value="ECO:0007669"/>
    <property type="project" value="InterPro"/>
</dbReference>
<name>A0A845UIV5_9PROT</name>
<feature type="transmembrane region" description="Helical" evidence="5">
    <location>
        <begin position="158"/>
        <end position="183"/>
    </location>
</feature>
<keyword evidence="4 5" id="KW-0472">Membrane</keyword>
<dbReference type="InterPro" id="IPR047817">
    <property type="entry name" value="ABC2_TM_bact-type"/>
</dbReference>
<dbReference type="RefSeq" id="WP_163096306.1">
    <property type="nucleotide sequence ID" value="NZ_CP127523.1"/>
</dbReference>
<dbReference type="InterPro" id="IPR013525">
    <property type="entry name" value="ABC2_TM"/>
</dbReference>
<protein>
    <recommendedName>
        <fullName evidence="5">Transport permease protein</fullName>
    </recommendedName>
</protein>
<sequence>MPEVFSTARLASLRPSNQGSCRIRFVPIWTLFYKETLRFGKVWLQTLAAPLITTLLYLVVFGHALGSHVSVYPGVSYTAFLVPGLMMMAVLQNAFANSSSSLIQAKVTGNIVFLLLSPLSPTEIFGAMVAASVLRGTLVGLSILALALLYLHIPLLHPLWIVVFTVLGASGMGSLGLIAGLWAEKFDQIAGFQNFIIMPLTYLAGVFYSVQSLTGAWRQISLFNPFFYIIDGFRYGFFADSDASVWICLGVGIAFAGVTGLLAWRLLADGYKLRP</sequence>
<keyword evidence="7" id="KW-0378">Hydrolase</keyword>
<feature type="transmembrane region" description="Helical" evidence="5">
    <location>
        <begin position="189"/>
        <end position="208"/>
    </location>
</feature>
<feature type="transmembrane region" description="Helical" evidence="5">
    <location>
        <begin position="71"/>
        <end position="91"/>
    </location>
</feature>
<comment type="caution">
    <text evidence="7">The sequence shown here is derived from an EMBL/GenBank/DDBJ whole genome shotgun (WGS) entry which is preliminary data.</text>
</comment>
<dbReference type="PANTHER" id="PTHR43332">
    <property type="entry name" value="INNER MEMBRANE TRANSPORT PERMEASE YADH-RELATED"/>
    <property type="match status" value="1"/>
</dbReference>
<evidence type="ECO:0000259" key="6">
    <source>
        <dbReference type="PROSITE" id="PS51012"/>
    </source>
</evidence>
<comment type="subcellular location">
    <subcellularLocation>
        <location evidence="5">Cell inner membrane</location>
        <topology evidence="5">Multi-pass membrane protein</topology>
    </subcellularLocation>
    <subcellularLocation>
        <location evidence="1">Membrane</location>
        <topology evidence="1">Multi-pass membrane protein</topology>
    </subcellularLocation>
</comment>
<comment type="similarity">
    <text evidence="5">Belongs to the ABC-2 integral membrane protein family.</text>
</comment>
<feature type="transmembrane region" description="Helical" evidence="5">
    <location>
        <begin position="220"/>
        <end position="237"/>
    </location>
</feature>
<proteinExistence type="inferred from homology"/>
<evidence type="ECO:0000256" key="4">
    <source>
        <dbReference type="ARBA" id="ARBA00023136"/>
    </source>
</evidence>
<keyword evidence="5" id="KW-0813">Transport</keyword>
<dbReference type="EMBL" id="WNJL01000011">
    <property type="protein sequence ID" value="NDU41628.1"/>
    <property type="molecule type" value="Genomic_DNA"/>
</dbReference>
<evidence type="ECO:0000256" key="1">
    <source>
        <dbReference type="ARBA" id="ARBA00004141"/>
    </source>
</evidence>